<dbReference type="AlphaFoldDB" id="I4VJ47"/>
<dbReference type="PATRIC" id="fig|1163408.3.peg.3387"/>
<dbReference type="OrthoDB" id="7860618at2"/>
<evidence type="ECO:0000313" key="1">
    <source>
        <dbReference type="EMBL" id="EIL87238.1"/>
    </source>
</evidence>
<accession>I4VJ47</accession>
<comment type="caution">
    <text evidence="1">The sequence shown here is derived from an EMBL/GenBank/DDBJ whole genome shotgun (WGS) entry which is preliminary data.</text>
</comment>
<dbReference type="Proteomes" id="UP000004210">
    <property type="component" value="Unassembled WGS sequence"/>
</dbReference>
<dbReference type="STRING" id="1163408.UU9_16703"/>
<proteinExistence type="predicted"/>
<organism evidence="1 2">
    <name type="scientific">Rhodanobacter fulvus Jip2</name>
    <dbReference type="NCBI Taxonomy" id="1163408"/>
    <lineage>
        <taxon>Bacteria</taxon>
        <taxon>Pseudomonadati</taxon>
        <taxon>Pseudomonadota</taxon>
        <taxon>Gammaproteobacteria</taxon>
        <taxon>Lysobacterales</taxon>
        <taxon>Rhodanobacteraceae</taxon>
        <taxon>Rhodanobacter</taxon>
    </lineage>
</organism>
<evidence type="ECO:0000313" key="2">
    <source>
        <dbReference type="Proteomes" id="UP000004210"/>
    </source>
</evidence>
<dbReference type="eggNOG" id="COG3311">
    <property type="taxonomic scope" value="Bacteria"/>
</dbReference>
<name>I4VJ47_9GAMM</name>
<keyword evidence="2" id="KW-1185">Reference proteome</keyword>
<gene>
    <name evidence="1" type="ORF">UU9_16703</name>
</gene>
<dbReference type="RefSeq" id="WP_007082962.1">
    <property type="nucleotide sequence ID" value="NZ_AJXU01000082.1"/>
</dbReference>
<reference evidence="1 2" key="1">
    <citation type="journal article" date="2012" name="J. Bacteriol.">
        <title>Genome sequences for six rhodanobacter strains, isolated from soils and the terrestrial subsurface, with variable denitrification capabilities.</title>
        <authorList>
            <person name="Kostka J.E."/>
            <person name="Green S.J."/>
            <person name="Rishishwar L."/>
            <person name="Prakash O."/>
            <person name="Katz L.S."/>
            <person name="Marino-Ramirez L."/>
            <person name="Jordan I.K."/>
            <person name="Munk C."/>
            <person name="Ivanova N."/>
            <person name="Mikhailova N."/>
            <person name="Watson D.B."/>
            <person name="Brown S.D."/>
            <person name="Palumbo A.V."/>
            <person name="Brooks S.C."/>
        </authorList>
    </citation>
    <scope>NUCLEOTIDE SEQUENCE [LARGE SCALE GENOMIC DNA]</scope>
    <source>
        <strain evidence="2">Jip2T</strain>
    </source>
</reference>
<sequence length="176" mass="18948">MTDYEFTLKFSLPSSGADPDQYIEALAAAGCDDALIGIGQSGRIALDFTRTAKSAFEAISSALQDVRKAIPTAVLVEASPDFVGLTDVADIAGFTRQNMRKLMIGNMSTFPVAIHEGKPALWHLATILTWLNEQQDRVVDVALLEVARTNMALNIAKETRKLAGATLPKKLAPLFA</sequence>
<protein>
    <submittedName>
        <fullName evidence="1">Prophage CP4-57 regulatory</fullName>
    </submittedName>
</protein>
<dbReference type="EMBL" id="AJXU01000082">
    <property type="protein sequence ID" value="EIL87238.1"/>
    <property type="molecule type" value="Genomic_DNA"/>
</dbReference>